<dbReference type="Pfam" id="PF20090">
    <property type="entry name" value="DUF6482"/>
    <property type="match status" value="1"/>
</dbReference>
<dbReference type="Proteomes" id="UP000439591">
    <property type="component" value="Unassembled WGS sequence"/>
</dbReference>
<gene>
    <name evidence="1" type="ORF">IHBHHGIJ_02373</name>
    <name evidence="2" type="ORF">KFEGEMFD_02560</name>
</gene>
<dbReference type="Proteomes" id="UP000435877">
    <property type="component" value="Unassembled WGS sequence"/>
</dbReference>
<keyword evidence="3" id="KW-1185">Reference proteome</keyword>
<protein>
    <submittedName>
        <fullName evidence="1">Uncharacterized protein</fullName>
    </submittedName>
</protein>
<accession>A0A5S9NQV7</accession>
<organism evidence="1 3">
    <name type="scientific">Zhongshania aliphaticivorans</name>
    <dbReference type="NCBI Taxonomy" id="1470434"/>
    <lineage>
        <taxon>Bacteria</taxon>
        <taxon>Pseudomonadati</taxon>
        <taxon>Pseudomonadota</taxon>
        <taxon>Gammaproteobacteria</taxon>
        <taxon>Cellvibrionales</taxon>
        <taxon>Spongiibacteraceae</taxon>
        <taxon>Zhongshania</taxon>
    </lineage>
</organism>
<evidence type="ECO:0000313" key="1">
    <source>
        <dbReference type="EMBL" id="CAA0092848.1"/>
    </source>
</evidence>
<dbReference type="EMBL" id="CACSIK010000001">
    <property type="protein sequence ID" value="CAA0092848.1"/>
    <property type="molecule type" value="Genomic_DNA"/>
</dbReference>
<name>A0A5S9NQV7_9GAMM</name>
<evidence type="ECO:0000313" key="3">
    <source>
        <dbReference type="Proteomes" id="UP000435877"/>
    </source>
</evidence>
<evidence type="ECO:0000313" key="2">
    <source>
        <dbReference type="EMBL" id="CAA0110416.1"/>
    </source>
</evidence>
<evidence type="ECO:0000313" key="4">
    <source>
        <dbReference type="Proteomes" id="UP000439591"/>
    </source>
</evidence>
<dbReference type="AlphaFoldDB" id="A0A5S9NQV7"/>
<reference evidence="3 4" key="1">
    <citation type="submission" date="2019-11" db="EMBL/GenBank/DDBJ databases">
        <authorList>
            <person name="Holert J."/>
        </authorList>
    </citation>
    <scope>NUCLEOTIDE SEQUENCE [LARGE SCALE GENOMIC DNA]</scope>
    <source>
        <strain evidence="2">BC3_2A</strain>
        <strain evidence="1">SB11_1A</strain>
    </source>
</reference>
<dbReference type="OrthoDB" id="5740861at2"/>
<proteinExistence type="predicted"/>
<dbReference type="RefSeq" id="WP_159268921.1">
    <property type="nucleotide sequence ID" value="NZ_CACSIK010000001.1"/>
</dbReference>
<dbReference type="InterPro" id="IPR045508">
    <property type="entry name" value="DUF6482"/>
</dbReference>
<sequence length="92" mass="9951">MTKVFTDQLAALPISEVIIRAIEGGMYIAFVALGGRLLKIYEADSKPLCRRTINDIKSVMLENGCGGKAFLIDHSWDDGENAPDLGLKVALA</sequence>
<dbReference type="EMBL" id="CACSIM010000004">
    <property type="protein sequence ID" value="CAA0110416.1"/>
    <property type="molecule type" value="Genomic_DNA"/>
</dbReference>